<protein>
    <submittedName>
        <fullName evidence="2">UPAR/Ly6 domain-containing protein</fullName>
    </submittedName>
</protein>
<name>A0A1I7UV26_9PELO</name>
<reference evidence="2" key="1">
    <citation type="submission" date="2016-11" db="UniProtKB">
        <authorList>
            <consortium name="WormBaseParasite"/>
        </authorList>
    </citation>
    <scope>IDENTIFICATION</scope>
</reference>
<accession>A0A1I7UV26</accession>
<dbReference type="SUPFAM" id="SSF57302">
    <property type="entry name" value="Snake toxin-like"/>
    <property type="match status" value="1"/>
</dbReference>
<keyword evidence="1" id="KW-1185">Reference proteome</keyword>
<evidence type="ECO:0000313" key="2">
    <source>
        <dbReference type="WBParaSite" id="Csp11.Scaffold630.g19636.t2"/>
    </source>
</evidence>
<proteinExistence type="predicted"/>
<dbReference type="InterPro" id="IPR045860">
    <property type="entry name" value="Snake_toxin-like_sf"/>
</dbReference>
<dbReference type="Proteomes" id="UP000095282">
    <property type="component" value="Unplaced"/>
</dbReference>
<dbReference type="STRING" id="1561998.A0A1I7UV26"/>
<dbReference type="eggNOG" id="ENOG502THS5">
    <property type="taxonomic scope" value="Eukaryota"/>
</dbReference>
<organism evidence="1 2">
    <name type="scientific">Caenorhabditis tropicalis</name>
    <dbReference type="NCBI Taxonomy" id="1561998"/>
    <lineage>
        <taxon>Eukaryota</taxon>
        <taxon>Metazoa</taxon>
        <taxon>Ecdysozoa</taxon>
        <taxon>Nematoda</taxon>
        <taxon>Chromadorea</taxon>
        <taxon>Rhabditida</taxon>
        <taxon>Rhabditina</taxon>
        <taxon>Rhabditomorpha</taxon>
        <taxon>Rhabditoidea</taxon>
        <taxon>Rhabditidae</taxon>
        <taxon>Peloderinae</taxon>
        <taxon>Caenorhabditis</taxon>
    </lineage>
</organism>
<dbReference type="AlphaFoldDB" id="A0A1I7UV26"/>
<evidence type="ECO:0000313" key="1">
    <source>
        <dbReference type="Proteomes" id="UP000095282"/>
    </source>
</evidence>
<dbReference type="WBParaSite" id="Csp11.Scaffold630.g19636.t2">
    <property type="protein sequence ID" value="Csp11.Scaffold630.g19636.t2"/>
    <property type="gene ID" value="Csp11.Scaffold630.g19636"/>
</dbReference>
<sequence>MIGYFSLIRSTMEIRILLTILAFVGVATSLTCHSCDSFLSCERPFPVNCPPHSKCYTLTKNGNEVIAKGCAHTCESLSYMYGSHCQTCHHQDFCNSDLPSPGIGQGVVMRQQPPQIGGGVAPDTGYKIGHGVRPRSATQASFGMFMALPVIRRFVF</sequence>